<name>A0AAW4LC43_9BACT</name>
<dbReference type="EMBL" id="JAHCVJ010000004">
    <property type="protein sequence ID" value="MBT0664751.1"/>
    <property type="molecule type" value="Genomic_DNA"/>
</dbReference>
<organism evidence="2 4">
    <name type="scientific">Geoanaerobacter pelophilus</name>
    <dbReference type="NCBI Taxonomy" id="60036"/>
    <lineage>
        <taxon>Bacteria</taxon>
        <taxon>Pseudomonadati</taxon>
        <taxon>Thermodesulfobacteriota</taxon>
        <taxon>Desulfuromonadia</taxon>
        <taxon>Geobacterales</taxon>
        <taxon>Geobacteraceae</taxon>
        <taxon>Geoanaerobacter</taxon>
    </lineage>
</organism>
<sequence>MPIADYDYIERVGIMEYCGRLNRRDAERLACERPWDSDSSWGIPKPRQMSLGEGTPAEDFFRMSWSK</sequence>
<dbReference type="AlphaFoldDB" id="A0AAW4LC43"/>
<dbReference type="RefSeq" id="WP_214171535.1">
    <property type="nucleotide sequence ID" value="NZ_JAHCVJ010000004.1"/>
</dbReference>
<evidence type="ECO:0000313" key="3">
    <source>
        <dbReference type="EMBL" id="MBT0665727.1"/>
    </source>
</evidence>
<proteinExistence type="predicted"/>
<evidence type="ECO:0000313" key="2">
    <source>
        <dbReference type="EMBL" id="MBT0664751.1"/>
    </source>
</evidence>
<dbReference type="EMBL" id="JAHCVJ010000006">
    <property type="protein sequence ID" value="MBT0665727.1"/>
    <property type="molecule type" value="Genomic_DNA"/>
</dbReference>
<keyword evidence="4" id="KW-1185">Reference proteome</keyword>
<accession>A0AAW4LC43</accession>
<evidence type="ECO:0000256" key="1">
    <source>
        <dbReference type="SAM" id="MobiDB-lite"/>
    </source>
</evidence>
<dbReference type="Proteomes" id="UP000811899">
    <property type="component" value="Unassembled WGS sequence"/>
</dbReference>
<gene>
    <name evidence="2" type="ORF">KI809_10610</name>
    <name evidence="3" type="ORF">KI809_15565</name>
</gene>
<feature type="region of interest" description="Disordered" evidence="1">
    <location>
        <begin position="35"/>
        <end position="55"/>
    </location>
</feature>
<evidence type="ECO:0000313" key="4">
    <source>
        <dbReference type="Proteomes" id="UP000811899"/>
    </source>
</evidence>
<reference evidence="2 4" key="1">
    <citation type="submission" date="2021-05" db="EMBL/GenBank/DDBJ databases">
        <title>The draft genome of Geobacter pelophilus DSM 12255.</title>
        <authorList>
            <person name="Xu Z."/>
            <person name="Masuda Y."/>
            <person name="Itoh H."/>
            <person name="Senoo K."/>
        </authorList>
    </citation>
    <scope>NUCLEOTIDE SEQUENCE [LARGE SCALE GENOMIC DNA]</scope>
    <source>
        <strain evidence="2 4">DSM 12255</strain>
    </source>
</reference>
<comment type="caution">
    <text evidence="2">The sequence shown here is derived from an EMBL/GenBank/DDBJ whole genome shotgun (WGS) entry which is preliminary data.</text>
</comment>
<protein>
    <submittedName>
        <fullName evidence="2">Uncharacterized protein</fullName>
    </submittedName>
</protein>